<dbReference type="InterPro" id="IPR044005">
    <property type="entry name" value="DZR_2"/>
</dbReference>
<evidence type="ECO:0000313" key="4">
    <source>
        <dbReference type="EMBL" id="CDG85138.1"/>
    </source>
</evidence>
<dbReference type="InterPro" id="IPR000836">
    <property type="entry name" value="PRTase_dom"/>
</dbReference>
<dbReference type="EMBL" id="HG322949">
    <property type="protein sequence ID" value="CDG85138.1"/>
    <property type="molecule type" value="Genomic_DNA"/>
</dbReference>
<accession>W0VCP1</accession>
<dbReference type="InterPro" id="IPR029057">
    <property type="entry name" value="PRTase-like"/>
</dbReference>
<dbReference type="SUPFAM" id="SSF53271">
    <property type="entry name" value="PRTase-like"/>
    <property type="match status" value="1"/>
</dbReference>
<protein>
    <submittedName>
        <fullName evidence="4">Putative amidophosphoribosyltransferase</fullName>
        <ecNumber evidence="4">2.4.2.-</ecNumber>
    </submittedName>
</protein>
<evidence type="ECO:0000256" key="2">
    <source>
        <dbReference type="SAM" id="SignalP"/>
    </source>
</evidence>
<evidence type="ECO:0000313" key="5">
    <source>
        <dbReference type="Proteomes" id="UP000027604"/>
    </source>
</evidence>
<feature type="signal peptide" evidence="2">
    <location>
        <begin position="1"/>
        <end position="21"/>
    </location>
</feature>
<keyword evidence="5" id="KW-1185">Reference proteome</keyword>
<organism evidence="4 5">
    <name type="scientific">Janthinobacterium agaricidamnosum NBRC 102515 = DSM 9628</name>
    <dbReference type="NCBI Taxonomy" id="1349767"/>
    <lineage>
        <taxon>Bacteria</taxon>
        <taxon>Pseudomonadati</taxon>
        <taxon>Pseudomonadota</taxon>
        <taxon>Betaproteobacteria</taxon>
        <taxon>Burkholderiales</taxon>
        <taxon>Oxalobacteraceae</taxon>
        <taxon>Janthinobacterium</taxon>
    </lineage>
</organism>
<dbReference type="Proteomes" id="UP000027604">
    <property type="component" value="Chromosome I"/>
</dbReference>
<sequence length="241" mass="25725">MGSARRVAAALLQTLLPAACALCGGRCDGVLCAPCRAQYLGGSRIRCTRCANPLPDGSSGACGRCLSHPPAFDATLAAADYAAPVDQLLLQLKFGGRLALAPLFAQLLRDALLERPDFILPELLCPVPLGPTRLAERGFNQALEIARPLARSLGVKLYPTLAVRVVDTPAQSRTGLQERQRNMRHAFVVAPETAWLVRGRHIGIVDDVLTSGQTANELAAAFKRYGAARVSNLVFARTPPH</sequence>
<dbReference type="PANTHER" id="PTHR47505:SF1">
    <property type="entry name" value="DNA UTILIZATION PROTEIN YHGH"/>
    <property type="match status" value="1"/>
</dbReference>
<feature type="chain" id="PRO_5004798776" evidence="2">
    <location>
        <begin position="22"/>
        <end position="241"/>
    </location>
</feature>
<dbReference type="AlphaFoldDB" id="W0VCP1"/>
<keyword evidence="4" id="KW-0808">Transferase</keyword>
<dbReference type="eggNOG" id="COG1040">
    <property type="taxonomic scope" value="Bacteria"/>
</dbReference>
<name>W0VCP1_9BURK</name>
<dbReference type="KEGG" id="jag:GJA_4531"/>
<evidence type="ECO:0000256" key="1">
    <source>
        <dbReference type="ARBA" id="ARBA00008007"/>
    </source>
</evidence>
<dbReference type="GO" id="GO:0016757">
    <property type="term" value="F:glycosyltransferase activity"/>
    <property type="evidence" value="ECO:0007669"/>
    <property type="project" value="UniProtKB-KW"/>
</dbReference>
<proteinExistence type="inferred from homology"/>
<feature type="domain" description="Double zinc ribbon" evidence="3">
    <location>
        <begin position="11"/>
        <end position="66"/>
    </location>
</feature>
<dbReference type="STRING" id="1349767.GJA_4531"/>
<dbReference type="CDD" id="cd06223">
    <property type="entry name" value="PRTases_typeI"/>
    <property type="match status" value="1"/>
</dbReference>
<dbReference type="HOGENOM" id="CLU_054549_0_1_4"/>
<dbReference type="InterPro" id="IPR051910">
    <property type="entry name" value="ComF/GntX_DNA_util-trans"/>
</dbReference>
<dbReference type="PANTHER" id="PTHR47505">
    <property type="entry name" value="DNA UTILIZATION PROTEIN YHGH"/>
    <property type="match status" value="1"/>
</dbReference>
<comment type="similarity">
    <text evidence="1">Belongs to the ComF/GntX family.</text>
</comment>
<dbReference type="Pfam" id="PF18912">
    <property type="entry name" value="DZR_2"/>
    <property type="match status" value="1"/>
</dbReference>
<evidence type="ECO:0000259" key="3">
    <source>
        <dbReference type="Pfam" id="PF18912"/>
    </source>
</evidence>
<keyword evidence="4" id="KW-0328">Glycosyltransferase</keyword>
<dbReference type="PATRIC" id="fig|1349767.4.peg.1168"/>
<dbReference type="Gene3D" id="3.40.50.2020">
    <property type="match status" value="1"/>
</dbReference>
<dbReference type="EC" id="2.4.2.-" evidence="4"/>
<reference evidence="4 5" key="1">
    <citation type="journal article" date="2015" name="Genome Announc.">
        <title>Genome Sequence of Mushroom Soft-Rot Pathogen Janthinobacterium agaricidamnosum.</title>
        <authorList>
            <person name="Graupner K."/>
            <person name="Lackner G."/>
            <person name="Hertweck C."/>
        </authorList>
    </citation>
    <scope>NUCLEOTIDE SEQUENCE [LARGE SCALE GENOMIC DNA]</scope>
    <source>
        <strain evidence="5">NBRC 102515 / DSM 9628</strain>
    </source>
</reference>
<keyword evidence="2" id="KW-0732">Signal</keyword>
<gene>
    <name evidence="4" type="primary">gntX</name>
    <name evidence="4" type="ORF">GJA_4531</name>
</gene>